<protein>
    <submittedName>
        <fullName evidence="3">T9SS type A sorting domain-containing protein</fullName>
    </submittedName>
</protein>
<gene>
    <name evidence="3" type="ORF">ACFSAH_10570</name>
</gene>
<comment type="caution">
    <text evidence="3">The sequence shown here is derived from an EMBL/GenBank/DDBJ whole genome shotgun (WGS) entry which is preliminary data.</text>
</comment>
<evidence type="ECO:0000256" key="1">
    <source>
        <dbReference type="SAM" id="SignalP"/>
    </source>
</evidence>
<feature type="domain" description="Secretion system C-terminal sorting" evidence="2">
    <location>
        <begin position="453"/>
        <end position="517"/>
    </location>
</feature>
<accession>A0ABW4IEA9</accession>
<evidence type="ECO:0000313" key="4">
    <source>
        <dbReference type="Proteomes" id="UP001597118"/>
    </source>
</evidence>
<dbReference type="Pfam" id="PF18962">
    <property type="entry name" value="Por_Secre_tail"/>
    <property type="match status" value="1"/>
</dbReference>
<dbReference type="RefSeq" id="WP_379662699.1">
    <property type="nucleotide sequence ID" value="NZ_JBHUDG010000015.1"/>
</dbReference>
<reference evidence="4" key="1">
    <citation type="journal article" date="2019" name="Int. J. Syst. Evol. Microbiol.">
        <title>The Global Catalogue of Microorganisms (GCM) 10K type strain sequencing project: providing services to taxonomists for standard genome sequencing and annotation.</title>
        <authorList>
            <consortium name="The Broad Institute Genomics Platform"/>
            <consortium name="The Broad Institute Genome Sequencing Center for Infectious Disease"/>
            <person name="Wu L."/>
            <person name="Ma J."/>
        </authorList>
    </citation>
    <scope>NUCLEOTIDE SEQUENCE [LARGE SCALE GENOMIC DNA]</scope>
    <source>
        <strain evidence="4">CCUG 53762</strain>
    </source>
</reference>
<sequence length="524" mass="56253">MKKRLLYLFVLVALTGYNAKGQVTFTKDWEIKPAATGSLIGIAGSETTIAYNKVTHKLYLPERNNKISILKPDGTLSSPATLTTLTPADHEGWGKSYKYTKIRVTSDGVIYACNMTTGAGVVYIYRWASETDAAPTVSSINVDARTGDSFAVSGTGTGTIIYLSGSSNNEIYVCNTVNGKDFALHHKITGIGGSGTATEARSSISPVTNSLTSDLWINTLNVEARRISSNAAGVITDTKSIATSLIDQKYSNAEYFEEGGDKYLAVSGAHDAVLGLNFKLYKITSFAMPSTASVTEVGSAVLAPTAYTANLNAYADVAFVKNVNGTYTFYHLDTNNGLAAYTSEGALPVSLSDFTASIKNGRNTLIWKTHSESNNDKFEVQRSGDGQNFETIATVYSKAENGNSNTVLDYQYIDENPLSGINYYRLKQLDKDGSVNIHAVKSINNGLSAITVSPNPTKDIVFISNAAQVALDYQVTDIAGKVILSGKSVNSKIEVSLKDLKPAIYLVKVLDSGQLTSTFKVIKQ</sequence>
<dbReference type="EMBL" id="JBHUDG010000015">
    <property type="protein sequence ID" value="MFD1630324.1"/>
    <property type="molecule type" value="Genomic_DNA"/>
</dbReference>
<dbReference type="InterPro" id="IPR026444">
    <property type="entry name" value="Secre_tail"/>
</dbReference>
<evidence type="ECO:0000313" key="3">
    <source>
        <dbReference type="EMBL" id="MFD1630324.1"/>
    </source>
</evidence>
<name>A0ABW4IEA9_9SPHI</name>
<evidence type="ECO:0000259" key="2">
    <source>
        <dbReference type="Pfam" id="PF18962"/>
    </source>
</evidence>
<feature type="chain" id="PRO_5045929612" evidence="1">
    <location>
        <begin position="22"/>
        <end position="524"/>
    </location>
</feature>
<dbReference type="SUPFAM" id="SSF63829">
    <property type="entry name" value="Calcium-dependent phosphotriesterase"/>
    <property type="match status" value="1"/>
</dbReference>
<dbReference type="NCBIfam" id="TIGR04183">
    <property type="entry name" value="Por_Secre_tail"/>
    <property type="match status" value="1"/>
</dbReference>
<organism evidence="3 4">
    <name type="scientific">Pseudopedobacter beijingensis</name>
    <dbReference type="NCBI Taxonomy" id="1207056"/>
    <lineage>
        <taxon>Bacteria</taxon>
        <taxon>Pseudomonadati</taxon>
        <taxon>Bacteroidota</taxon>
        <taxon>Sphingobacteriia</taxon>
        <taxon>Sphingobacteriales</taxon>
        <taxon>Sphingobacteriaceae</taxon>
        <taxon>Pseudopedobacter</taxon>
    </lineage>
</organism>
<proteinExistence type="predicted"/>
<feature type="signal peptide" evidence="1">
    <location>
        <begin position="1"/>
        <end position="21"/>
    </location>
</feature>
<keyword evidence="4" id="KW-1185">Reference proteome</keyword>
<keyword evidence="1" id="KW-0732">Signal</keyword>
<dbReference type="Proteomes" id="UP001597118">
    <property type="component" value="Unassembled WGS sequence"/>
</dbReference>